<comment type="caution">
    <text evidence="1">The sequence shown here is derived from an EMBL/GenBank/DDBJ whole genome shotgun (WGS) entry which is preliminary data.</text>
</comment>
<sequence>SKALCMSGYTVNGSPITVTTMAPSPPFRPPQQEKRNDLRRNLYVLGLPFDLSKSELSAIFSRFGTVMHCVILATVDNASRRRGFIVMSTHAEAKAAMDAISRTNLRGSIVDVSWAVVQRSQGTRFLDGGDRSAALDTPDTDAVSPSRSLDFSSNQASSTFPACGKPLADVSNKQDFYNLFTRSLQSHTTLLISNLPNLLFSQACDLEPLLYPYGKVEKIERRPTGPSGLFSAVVVYESSSDAEEARNALNGQVYGNNALVVEMIGQPCSMPNLMTRNSSNSSIHSLNPHASPFVYGFSSGVFASAPATCPIKPSDGDYFGMSKPLTDGFSTPLEYPVPVPAHYRSLPTSNAPSRSSSAASWYALLPLDADPSDRLIYHDSGRASNHSPSMLLRVTVGRTSSASSLAIPLPGSDTFLSSTPRFSLHL</sequence>
<proteinExistence type="predicted"/>
<name>A0ACB8QL76_9AGAM</name>
<gene>
    <name evidence="1" type="ORF">K488DRAFT_49999</name>
</gene>
<evidence type="ECO:0000313" key="1">
    <source>
        <dbReference type="EMBL" id="KAI0032420.1"/>
    </source>
</evidence>
<feature type="non-terminal residue" evidence="1">
    <location>
        <position position="1"/>
    </location>
</feature>
<reference evidence="1" key="1">
    <citation type="submission" date="2021-02" db="EMBL/GenBank/DDBJ databases">
        <authorList>
            <consortium name="DOE Joint Genome Institute"/>
            <person name="Ahrendt S."/>
            <person name="Looney B.P."/>
            <person name="Miyauchi S."/>
            <person name="Morin E."/>
            <person name="Drula E."/>
            <person name="Courty P.E."/>
            <person name="Chicoki N."/>
            <person name="Fauchery L."/>
            <person name="Kohler A."/>
            <person name="Kuo A."/>
            <person name="Labutti K."/>
            <person name="Pangilinan J."/>
            <person name="Lipzen A."/>
            <person name="Riley R."/>
            <person name="Andreopoulos W."/>
            <person name="He G."/>
            <person name="Johnson J."/>
            <person name="Barry K.W."/>
            <person name="Grigoriev I.V."/>
            <person name="Nagy L."/>
            <person name="Hibbett D."/>
            <person name="Henrissat B."/>
            <person name="Matheny P.B."/>
            <person name="Labbe J."/>
            <person name="Martin F."/>
        </authorList>
    </citation>
    <scope>NUCLEOTIDE SEQUENCE</scope>
    <source>
        <strain evidence="1">EC-137</strain>
    </source>
</reference>
<dbReference type="EMBL" id="MU273547">
    <property type="protein sequence ID" value="KAI0032420.1"/>
    <property type="molecule type" value="Genomic_DNA"/>
</dbReference>
<keyword evidence="2" id="KW-1185">Reference proteome</keyword>
<organism evidence="1 2">
    <name type="scientific">Vararia minispora EC-137</name>
    <dbReference type="NCBI Taxonomy" id="1314806"/>
    <lineage>
        <taxon>Eukaryota</taxon>
        <taxon>Fungi</taxon>
        <taxon>Dikarya</taxon>
        <taxon>Basidiomycota</taxon>
        <taxon>Agaricomycotina</taxon>
        <taxon>Agaricomycetes</taxon>
        <taxon>Russulales</taxon>
        <taxon>Lachnocladiaceae</taxon>
        <taxon>Vararia</taxon>
    </lineage>
</organism>
<protein>
    <submittedName>
        <fullName evidence="1">Uncharacterized protein</fullName>
    </submittedName>
</protein>
<reference evidence="1" key="2">
    <citation type="journal article" date="2022" name="New Phytol.">
        <title>Evolutionary transition to the ectomycorrhizal habit in the genomes of a hyperdiverse lineage of mushroom-forming fungi.</title>
        <authorList>
            <person name="Looney B."/>
            <person name="Miyauchi S."/>
            <person name="Morin E."/>
            <person name="Drula E."/>
            <person name="Courty P.E."/>
            <person name="Kohler A."/>
            <person name="Kuo A."/>
            <person name="LaButti K."/>
            <person name="Pangilinan J."/>
            <person name="Lipzen A."/>
            <person name="Riley R."/>
            <person name="Andreopoulos W."/>
            <person name="He G."/>
            <person name="Johnson J."/>
            <person name="Nolan M."/>
            <person name="Tritt A."/>
            <person name="Barry K.W."/>
            <person name="Grigoriev I.V."/>
            <person name="Nagy L.G."/>
            <person name="Hibbett D."/>
            <person name="Henrissat B."/>
            <person name="Matheny P.B."/>
            <person name="Labbe J."/>
            <person name="Martin F.M."/>
        </authorList>
    </citation>
    <scope>NUCLEOTIDE SEQUENCE</scope>
    <source>
        <strain evidence="1">EC-137</strain>
    </source>
</reference>
<dbReference type="Proteomes" id="UP000814128">
    <property type="component" value="Unassembled WGS sequence"/>
</dbReference>
<evidence type="ECO:0000313" key="2">
    <source>
        <dbReference type="Proteomes" id="UP000814128"/>
    </source>
</evidence>
<accession>A0ACB8QL76</accession>